<dbReference type="SMART" id="SM00855">
    <property type="entry name" value="PGAM"/>
    <property type="match status" value="1"/>
</dbReference>
<proteinExistence type="predicted"/>
<dbReference type="GO" id="GO:0043456">
    <property type="term" value="P:regulation of pentose-phosphate shunt"/>
    <property type="evidence" value="ECO:0007669"/>
    <property type="project" value="TreeGrafter"/>
</dbReference>
<dbReference type="Gene3D" id="3.40.50.1240">
    <property type="entry name" value="Phosphoglycerate mutase-like"/>
    <property type="match status" value="1"/>
</dbReference>
<evidence type="ECO:0000256" key="1">
    <source>
        <dbReference type="ARBA" id="ARBA00022801"/>
    </source>
</evidence>
<dbReference type="GO" id="GO:0045820">
    <property type="term" value="P:negative regulation of glycolytic process"/>
    <property type="evidence" value="ECO:0007669"/>
    <property type="project" value="TreeGrafter"/>
</dbReference>
<dbReference type="CDD" id="cd07067">
    <property type="entry name" value="HP_PGM_like"/>
    <property type="match status" value="1"/>
</dbReference>
<dbReference type="PATRIC" id="fig|390333.13.peg.1054"/>
<dbReference type="EC" id="3.1.3.46" evidence="4"/>
<name>Q1G8V1_LACDA</name>
<dbReference type="InterPro" id="IPR001345">
    <property type="entry name" value="PG/BPGM_mutase_AS"/>
</dbReference>
<feature type="binding site" evidence="3">
    <location>
        <position position="59"/>
    </location>
    <ligand>
        <name>substrate</name>
    </ligand>
</feature>
<organism evidence="4 5">
    <name type="scientific">Lactobacillus delbrueckii subsp. bulgaricus (strain ATCC 11842 / DSM 20081 / BCRC 10696 / JCM 1002 / NBRC 13953 / NCIMB 11778 / NCTC 12712 / WDCM 00102 / Lb 14)</name>
    <dbReference type="NCBI Taxonomy" id="390333"/>
    <lineage>
        <taxon>Bacteria</taxon>
        <taxon>Bacillati</taxon>
        <taxon>Bacillota</taxon>
        <taxon>Bacilli</taxon>
        <taxon>Lactobacillales</taxon>
        <taxon>Lactobacillaceae</taxon>
        <taxon>Lactobacillus</taxon>
    </lineage>
</organism>
<dbReference type="EMBL" id="CR954253">
    <property type="protein sequence ID" value="CAI98518.1"/>
    <property type="molecule type" value="Genomic_DNA"/>
</dbReference>
<dbReference type="PANTHER" id="PTHR46517:SF1">
    <property type="entry name" value="FRUCTOSE-2,6-BISPHOSPHATASE TIGAR"/>
    <property type="match status" value="1"/>
</dbReference>
<protein>
    <submittedName>
        <fullName evidence="4">Putative fructose-2,6-bisphosphatase</fullName>
        <ecNumber evidence="4">3.1.3.46</ecNumber>
    </submittedName>
</protein>
<accession>Q1G8V1</accession>
<dbReference type="InterPro" id="IPR013078">
    <property type="entry name" value="His_Pase_superF_clade-1"/>
</dbReference>
<dbReference type="AlphaFoldDB" id="Q1G8V1"/>
<dbReference type="STRING" id="390333.Ldb1737"/>
<dbReference type="SUPFAM" id="SSF53254">
    <property type="entry name" value="Phosphoglycerate mutase-like"/>
    <property type="match status" value="1"/>
</dbReference>
<dbReference type="InterPro" id="IPR029033">
    <property type="entry name" value="His_PPase_superfam"/>
</dbReference>
<dbReference type="RefSeq" id="WP_011544171.1">
    <property type="nucleotide sequence ID" value="NC_008054.1"/>
</dbReference>
<reference evidence="4 5" key="1">
    <citation type="journal article" date="2006" name="Proc. Natl. Acad. Sci. U.S.A.">
        <title>The complete genome sequence of Lactobacillus bulgaricus reveals extensive and ongoing reductive evolution.</title>
        <authorList>
            <person name="van de Guchte M."/>
            <person name="Penaud S."/>
            <person name="Grimaldi C."/>
            <person name="Barbe V."/>
            <person name="Bryson K."/>
            <person name="Nicolas P."/>
            <person name="Robert C."/>
            <person name="Oztas S."/>
            <person name="Mangenot S."/>
            <person name="Couloux A."/>
            <person name="Loux V."/>
            <person name="Dervyn R."/>
            <person name="Bossy R."/>
            <person name="Bolotin A."/>
            <person name="Batto J.-M."/>
            <person name="Walunas T."/>
            <person name="Gibrat J.-F."/>
            <person name="Bessieres P."/>
            <person name="Weissenbach J."/>
            <person name="Ehrlich S.D."/>
            <person name="Maguin E."/>
        </authorList>
    </citation>
    <scope>NUCLEOTIDE SEQUENCE [LARGE SCALE GENOMIC DNA]</scope>
    <source>
        <strain evidence="5">ATCC 11842 / DSM 20081 / BCRC 10696 / JCM 1002 / NBRC 13953 / NCIMB 11778 / NCTC 12712 / WDCM 00102 / Lb 14</strain>
    </source>
</reference>
<feature type="binding site" evidence="3">
    <location>
        <begin position="87"/>
        <end position="90"/>
    </location>
    <ligand>
        <name>substrate</name>
    </ligand>
</feature>
<dbReference type="BioCyc" id="LDEL390333:LDB_RS07540-MONOMER"/>
<dbReference type="eggNOG" id="COG0406">
    <property type="taxonomic scope" value="Bacteria"/>
</dbReference>
<sequence>MKTEVYLVRHGETLFNRLNKVQGWCDTPLTIKGIDDLKKTADALSQIHFDNMYSSDLKRAIDTVHLMKDANQVSKIGKIKKLPEFREVFYGSFEGGSIDDIWLGVSKAAGIPATTDVKKIIDTIGIYKFREVTKKADPLHLAESTEELETRMCRAIKVLRKETSGEGRVLLVSHGDFIKTLGIKYWKENDGLHDITFPDNGSVSQGILDEEGNFEIVDYNCKAEDL</sequence>
<keyword evidence="5" id="KW-1185">Reference proteome</keyword>
<dbReference type="HOGENOM" id="CLU_033323_9_0_9"/>
<gene>
    <name evidence="4" type="ordered locus">Ldb1737</name>
</gene>
<dbReference type="InterPro" id="IPR051695">
    <property type="entry name" value="Phosphoglycerate_Mutase"/>
</dbReference>
<dbReference type="KEGG" id="ldb:Ldb1737"/>
<evidence type="ECO:0000313" key="5">
    <source>
        <dbReference type="Proteomes" id="UP000001259"/>
    </source>
</evidence>
<evidence type="ECO:0000313" key="4">
    <source>
        <dbReference type="EMBL" id="CAI98518.1"/>
    </source>
</evidence>
<keyword evidence="1 4" id="KW-0378">Hydrolase</keyword>
<dbReference type="GO" id="GO:0004331">
    <property type="term" value="F:fructose-2,6-bisphosphate 2-phosphatase activity"/>
    <property type="evidence" value="ECO:0007669"/>
    <property type="project" value="UniProtKB-EC"/>
</dbReference>
<dbReference type="Proteomes" id="UP000001259">
    <property type="component" value="Chromosome"/>
</dbReference>
<feature type="binding site" evidence="3">
    <location>
        <begin position="9"/>
        <end position="16"/>
    </location>
    <ligand>
        <name>substrate</name>
    </ligand>
</feature>
<feature type="active site" description="Proton donor/acceptor" evidence="2">
    <location>
        <position position="87"/>
    </location>
</feature>
<evidence type="ECO:0000256" key="2">
    <source>
        <dbReference type="PIRSR" id="PIRSR613078-1"/>
    </source>
</evidence>
<feature type="active site" description="Tele-phosphohistidine intermediate" evidence="2">
    <location>
        <position position="10"/>
    </location>
</feature>
<evidence type="ECO:0000256" key="3">
    <source>
        <dbReference type="PIRSR" id="PIRSR613078-2"/>
    </source>
</evidence>
<dbReference type="Pfam" id="PF00300">
    <property type="entry name" value="His_Phos_1"/>
    <property type="match status" value="1"/>
</dbReference>
<dbReference type="PANTHER" id="PTHR46517">
    <property type="entry name" value="FRUCTOSE-2,6-BISPHOSPHATASE TIGAR"/>
    <property type="match status" value="1"/>
</dbReference>
<dbReference type="PROSITE" id="PS00175">
    <property type="entry name" value="PG_MUTASE"/>
    <property type="match status" value="1"/>
</dbReference>
<dbReference type="GO" id="GO:0005829">
    <property type="term" value="C:cytosol"/>
    <property type="evidence" value="ECO:0007669"/>
    <property type="project" value="TreeGrafter"/>
</dbReference>